<dbReference type="AlphaFoldDB" id="A0A9J5XIK5"/>
<evidence type="ECO:0000313" key="1">
    <source>
        <dbReference type="EMBL" id="KAG5587108.1"/>
    </source>
</evidence>
<protein>
    <submittedName>
        <fullName evidence="1">Uncharacterized protein</fullName>
    </submittedName>
</protein>
<keyword evidence="2" id="KW-1185">Reference proteome</keyword>
<dbReference type="OrthoDB" id="418748at2759"/>
<proteinExistence type="predicted"/>
<comment type="caution">
    <text evidence="1">The sequence shown here is derived from an EMBL/GenBank/DDBJ whole genome shotgun (WGS) entry which is preliminary data.</text>
</comment>
<organism evidence="1 2">
    <name type="scientific">Solanum commersonii</name>
    <name type="common">Commerson's wild potato</name>
    <name type="synonym">Commerson's nightshade</name>
    <dbReference type="NCBI Taxonomy" id="4109"/>
    <lineage>
        <taxon>Eukaryota</taxon>
        <taxon>Viridiplantae</taxon>
        <taxon>Streptophyta</taxon>
        <taxon>Embryophyta</taxon>
        <taxon>Tracheophyta</taxon>
        <taxon>Spermatophyta</taxon>
        <taxon>Magnoliopsida</taxon>
        <taxon>eudicotyledons</taxon>
        <taxon>Gunneridae</taxon>
        <taxon>Pentapetalae</taxon>
        <taxon>asterids</taxon>
        <taxon>lamiids</taxon>
        <taxon>Solanales</taxon>
        <taxon>Solanaceae</taxon>
        <taxon>Solanoideae</taxon>
        <taxon>Solaneae</taxon>
        <taxon>Solanum</taxon>
    </lineage>
</organism>
<dbReference type="Proteomes" id="UP000824120">
    <property type="component" value="Chromosome 9"/>
</dbReference>
<name>A0A9J5XIK5_SOLCO</name>
<accession>A0A9J5XIK5</accession>
<reference evidence="1 2" key="1">
    <citation type="submission" date="2020-09" db="EMBL/GenBank/DDBJ databases">
        <title>De no assembly of potato wild relative species, Solanum commersonii.</title>
        <authorList>
            <person name="Cho K."/>
        </authorList>
    </citation>
    <scope>NUCLEOTIDE SEQUENCE [LARGE SCALE GENOMIC DNA]</scope>
    <source>
        <strain evidence="1">LZ3.2</strain>
        <tissue evidence="1">Leaf</tissue>
    </source>
</reference>
<dbReference type="EMBL" id="JACXVP010000009">
    <property type="protein sequence ID" value="KAG5587108.1"/>
    <property type="molecule type" value="Genomic_DNA"/>
</dbReference>
<sequence>AYAPHVGLDEDIKKHFWEDLDEIVRVYRTSRRYSLAKISMATLGQPIVALTMCMEALEDHLVTFRSAAAKTQIDYLLLRKGDRGF</sequence>
<gene>
    <name evidence="1" type="ORF">H5410_047542</name>
</gene>
<feature type="non-terminal residue" evidence="1">
    <location>
        <position position="1"/>
    </location>
</feature>
<evidence type="ECO:0000313" key="2">
    <source>
        <dbReference type="Proteomes" id="UP000824120"/>
    </source>
</evidence>